<proteinExistence type="predicted"/>
<gene>
    <name evidence="1" type="ORF">QVD17_34239</name>
</gene>
<dbReference type="Proteomes" id="UP001229421">
    <property type="component" value="Unassembled WGS sequence"/>
</dbReference>
<sequence>MLHSLISQTTSFDQSNQTLSIFQLRSLLSKSRRILIRCVQRKNYAMLQVPQIAFTLLISLRCVSKRNLVGERKSRRNVRSLKRVNLL</sequence>
<dbReference type="AlphaFoldDB" id="A0AAD8JZN1"/>
<reference evidence="1" key="1">
    <citation type="journal article" date="2023" name="bioRxiv">
        <title>Improved chromosome-level genome assembly for marigold (Tagetes erecta).</title>
        <authorList>
            <person name="Jiang F."/>
            <person name="Yuan L."/>
            <person name="Wang S."/>
            <person name="Wang H."/>
            <person name="Xu D."/>
            <person name="Wang A."/>
            <person name="Fan W."/>
        </authorList>
    </citation>
    <scope>NUCLEOTIDE SEQUENCE</scope>
    <source>
        <strain evidence="1">WSJ</strain>
        <tissue evidence="1">Leaf</tissue>
    </source>
</reference>
<evidence type="ECO:0000313" key="1">
    <source>
        <dbReference type="EMBL" id="KAK1412748.1"/>
    </source>
</evidence>
<comment type="caution">
    <text evidence="1">The sequence shown here is derived from an EMBL/GenBank/DDBJ whole genome shotgun (WGS) entry which is preliminary data.</text>
</comment>
<protein>
    <submittedName>
        <fullName evidence="1">Uncharacterized protein</fullName>
    </submittedName>
</protein>
<name>A0AAD8JZN1_TARER</name>
<dbReference type="EMBL" id="JAUHHV010000009">
    <property type="protein sequence ID" value="KAK1412748.1"/>
    <property type="molecule type" value="Genomic_DNA"/>
</dbReference>
<organism evidence="1 2">
    <name type="scientific">Tagetes erecta</name>
    <name type="common">African marigold</name>
    <dbReference type="NCBI Taxonomy" id="13708"/>
    <lineage>
        <taxon>Eukaryota</taxon>
        <taxon>Viridiplantae</taxon>
        <taxon>Streptophyta</taxon>
        <taxon>Embryophyta</taxon>
        <taxon>Tracheophyta</taxon>
        <taxon>Spermatophyta</taxon>
        <taxon>Magnoliopsida</taxon>
        <taxon>eudicotyledons</taxon>
        <taxon>Gunneridae</taxon>
        <taxon>Pentapetalae</taxon>
        <taxon>asterids</taxon>
        <taxon>campanulids</taxon>
        <taxon>Asterales</taxon>
        <taxon>Asteraceae</taxon>
        <taxon>Asteroideae</taxon>
        <taxon>Heliantheae alliance</taxon>
        <taxon>Tageteae</taxon>
        <taxon>Tagetes</taxon>
    </lineage>
</organism>
<accession>A0AAD8JZN1</accession>
<keyword evidence="2" id="KW-1185">Reference proteome</keyword>
<evidence type="ECO:0000313" key="2">
    <source>
        <dbReference type="Proteomes" id="UP001229421"/>
    </source>
</evidence>